<organism evidence="1 2">
    <name type="scientific">Caligus rogercresseyi</name>
    <name type="common">Sea louse</name>
    <dbReference type="NCBI Taxonomy" id="217165"/>
    <lineage>
        <taxon>Eukaryota</taxon>
        <taxon>Metazoa</taxon>
        <taxon>Ecdysozoa</taxon>
        <taxon>Arthropoda</taxon>
        <taxon>Crustacea</taxon>
        <taxon>Multicrustacea</taxon>
        <taxon>Hexanauplia</taxon>
        <taxon>Copepoda</taxon>
        <taxon>Siphonostomatoida</taxon>
        <taxon>Caligidae</taxon>
        <taxon>Caligus</taxon>
    </lineage>
</organism>
<keyword evidence="2" id="KW-1185">Reference proteome</keyword>
<evidence type="ECO:0000313" key="1">
    <source>
        <dbReference type="EMBL" id="QQP57360.1"/>
    </source>
</evidence>
<protein>
    <submittedName>
        <fullName evidence="1">Uncharacterized protein</fullName>
    </submittedName>
</protein>
<sequence>QEGAEEAVGWLQEEQEEVVQEEVEGKKQFSPVKEIKDLEVEDVEEAKENPHGAKYLRIRLPISEKDHPHQIRCQKLLN</sequence>
<dbReference type="AlphaFoldDB" id="A0A7T8KK07"/>
<gene>
    <name evidence="1" type="ORF">FKW44_002313</name>
</gene>
<dbReference type="Proteomes" id="UP000595437">
    <property type="component" value="Chromosome 2"/>
</dbReference>
<evidence type="ECO:0000313" key="2">
    <source>
        <dbReference type="Proteomes" id="UP000595437"/>
    </source>
</evidence>
<dbReference type="EMBL" id="CP045891">
    <property type="protein sequence ID" value="QQP57360.1"/>
    <property type="molecule type" value="Genomic_DNA"/>
</dbReference>
<accession>A0A7T8KK07</accession>
<feature type="non-terminal residue" evidence="1">
    <location>
        <position position="1"/>
    </location>
</feature>
<name>A0A7T8KK07_CALRO</name>
<proteinExistence type="predicted"/>
<reference evidence="2" key="1">
    <citation type="submission" date="2021-01" db="EMBL/GenBank/DDBJ databases">
        <title>Caligus Genome Assembly.</title>
        <authorList>
            <person name="Gallardo-Escarate C."/>
        </authorList>
    </citation>
    <scope>NUCLEOTIDE SEQUENCE [LARGE SCALE GENOMIC DNA]</scope>
</reference>